<dbReference type="CDD" id="cd00475">
    <property type="entry name" value="Cis_IPPS"/>
    <property type="match status" value="1"/>
</dbReference>
<dbReference type="InterPro" id="IPR001441">
    <property type="entry name" value="UPP_synth-like"/>
</dbReference>
<dbReference type="AlphaFoldDB" id="M2XVR0"/>
<dbReference type="Gramene" id="EME27738">
    <property type="protein sequence ID" value="EME27738"/>
    <property type="gene ID" value="Gasu_47250"/>
</dbReference>
<dbReference type="OrthoDB" id="4173905at2759"/>
<dbReference type="Gene3D" id="3.40.1180.10">
    <property type="entry name" value="Decaprenyl diphosphate synthase-like"/>
    <property type="match status" value="1"/>
</dbReference>
<evidence type="ECO:0000256" key="4">
    <source>
        <dbReference type="RuleBase" id="RU363018"/>
    </source>
</evidence>
<dbReference type="EMBL" id="KB454528">
    <property type="protein sequence ID" value="EME27738.1"/>
    <property type="molecule type" value="Genomic_DNA"/>
</dbReference>
<gene>
    <name evidence="5" type="ORF">Gasu_47250</name>
</gene>
<name>M2XVR0_GALSU</name>
<dbReference type="RefSeq" id="XP_005704258.1">
    <property type="nucleotide sequence ID" value="XM_005704201.1"/>
</dbReference>
<dbReference type="Proteomes" id="UP000030680">
    <property type="component" value="Unassembled WGS sequence"/>
</dbReference>
<evidence type="ECO:0000256" key="2">
    <source>
        <dbReference type="ARBA" id="ARBA00022679"/>
    </source>
</evidence>
<evidence type="ECO:0000313" key="6">
    <source>
        <dbReference type="Proteomes" id="UP000030680"/>
    </source>
</evidence>
<dbReference type="STRING" id="130081.M2XVR0"/>
<dbReference type="HAMAP" id="MF_01139">
    <property type="entry name" value="ISPT"/>
    <property type="match status" value="1"/>
</dbReference>
<evidence type="ECO:0000256" key="3">
    <source>
        <dbReference type="ARBA" id="ARBA00022842"/>
    </source>
</evidence>
<dbReference type="eggNOG" id="KOG1602">
    <property type="taxonomic scope" value="Eukaryota"/>
</dbReference>
<proteinExistence type="inferred from homology"/>
<reference evidence="6" key="1">
    <citation type="journal article" date="2013" name="Science">
        <title>Gene transfer from bacteria and archaea facilitated evolution of an extremophilic eukaryote.</title>
        <authorList>
            <person name="Schonknecht G."/>
            <person name="Chen W.H."/>
            <person name="Ternes C.M."/>
            <person name="Barbier G.G."/>
            <person name="Shrestha R.P."/>
            <person name="Stanke M."/>
            <person name="Brautigam A."/>
            <person name="Baker B.J."/>
            <person name="Banfield J.F."/>
            <person name="Garavito R.M."/>
            <person name="Carr K."/>
            <person name="Wilkerson C."/>
            <person name="Rensing S.A."/>
            <person name="Gagneul D."/>
            <person name="Dickenson N.E."/>
            <person name="Oesterhelt C."/>
            <person name="Lercher M.J."/>
            <person name="Weber A.P."/>
        </authorList>
    </citation>
    <scope>NUCLEOTIDE SEQUENCE [LARGE SCALE GENOMIC DNA]</scope>
    <source>
        <strain evidence="6">074W</strain>
    </source>
</reference>
<dbReference type="GO" id="GO:0005783">
    <property type="term" value="C:endoplasmic reticulum"/>
    <property type="evidence" value="ECO:0007669"/>
    <property type="project" value="TreeGrafter"/>
</dbReference>
<sequence>MLISKLYQILVSKITSLLFFLIKFGPVPRHLAIIMDGNRRWAKQKGLPPSEGHPWGSKTLTNALQWCYDSGIRQLTLFAFSIENYKRPEEERRRLFALTREKLVEMLDSRDVVQRYRVRVTVVGDLSLLPEDLQHLMYSVMKETAENEGPRLNICFSYTARDEICTAMVHMIDDFLESKLSLMDMNANMLDEYIARGQQMSKDCLTPDIILRTSGETRLSDFLLWQSSYSLLYFSTRMWPDFGIWDFVRLLFWYQRHWKEYQRLRKLQIH</sequence>
<dbReference type="GeneID" id="17086623"/>
<dbReference type="SUPFAM" id="SSF64005">
    <property type="entry name" value="Undecaprenyl diphosphate synthase"/>
    <property type="match status" value="1"/>
</dbReference>
<dbReference type="NCBIfam" id="TIGR00055">
    <property type="entry name" value="uppS"/>
    <property type="match status" value="1"/>
</dbReference>
<dbReference type="InterPro" id="IPR036424">
    <property type="entry name" value="UPP_synth-like_sf"/>
</dbReference>
<accession>M2XVR0</accession>
<dbReference type="Pfam" id="PF01255">
    <property type="entry name" value="Prenyltransf"/>
    <property type="match status" value="1"/>
</dbReference>
<dbReference type="PANTHER" id="PTHR10291:SF43">
    <property type="entry name" value="DEHYDRODOLICHYL DIPHOSPHATE SYNTHASE COMPLEX SUBUNIT DHDDS"/>
    <property type="match status" value="1"/>
</dbReference>
<keyword evidence="2 4" id="KW-0808">Transferase</keyword>
<dbReference type="InterPro" id="IPR018520">
    <property type="entry name" value="UPP_synth-like_CS"/>
</dbReference>
<dbReference type="OMA" id="FDRRDLW"/>
<dbReference type="GO" id="GO:0016094">
    <property type="term" value="P:polyprenol biosynthetic process"/>
    <property type="evidence" value="ECO:0007669"/>
    <property type="project" value="TreeGrafter"/>
</dbReference>
<dbReference type="PANTHER" id="PTHR10291">
    <property type="entry name" value="DEHYDRODOLICHYL DIPHOSPHATE SYNTHASE FAMILY MEMBER"/>
    <property type="match status" value="1"/>
</dbReference>
<dbReference type="FunFam" id="3.40.1180.10:FF:000005">
    <property type="entry name" value="Alkyl transferase"/>
    <property type="match status" value="1"/>
</dbReference>
<dbReference type="PROSITE" id="PS01066">
    <property type="entry name" value="UPP_SYNTHASE"/>
    <property type="match status" value="1"/>
</dbReference>
<evidence type="ECO:0000256" key="1">
    <source>
        <dbReference type="ARBA" id="ARBA00005432"/>
    </source>
</evidence>
<keyword evidence="6" id="KW-1185">Reference proteome</keyword>
<dbReference type="KEGG" id="gsl:Gasu_47250"/>
<organism evidence="5 6">
    <name type="scientific">Galdieria sulphuraria</name>
    <name type="common">Red alga</name>
    <dbReference type="NCBI Taxonomy" id="130081"/>
    <lineage>
        <taxon>Eukaryota</taxon>
        <taxon>Rhodophyta</taxon>
        <taxon>Bangiophyceae</taxon>
        <taxon>Galdieriales</taxon>
        <taxon>Galdieriaceae</taxon>
        <taxon>Galdieria</taxon>
    </lineage>
</organism>
<protein>
    <recommendedName>
        <fullName evidence="4">Alkyl transferase</fullName>
        <ecNumber evidence="4">2.5.1.-</ecNumber>
    </recommendedName>
</protein>
<dbReference type="GO" id="GO:0045547">
    <property type="term" value="F:ditrans,polycis-polyprenyl diphosphate synthase [(2E,6E)-farnesyl diphosphate specific] activity"/>
    <property type="evidence" value="ECO:0007669"/>
    <property type="project" value="TreeGrafter"/>
</dbReference>
<dbReference type="EC" id="2.5.1.-" evidence="4"/>
<evidence type="ECO:0000313" key="5">
    <source>
        <dbReference type="EMBL" id="EME27738.1"/>
    </source>
</evidence>
<keyword evidence="3" id="KW-0460">Magnesium</keyword>
<comment type="similarity">
    <text evidence="1 4">Belongs to the UPP synthase family.</text>
</comment>